<dbReference type="Pfam" id="PF08805">
    <property type="entry name" value="PilS"/>
    <property type="match status" value="1"/>
</dbReference>
<proteinExistence type="predicted"/>
<organism evidence="3 6">
    <name type="scientific">Pandoraea cepalis</name>
    <dbReference type="NCBI Taxonomy" id="2508294"/>
    <lineage>
        <taxon>Bacteria</taxon>
        <taxon>Pseudomonadati</taxon>
        <taxon>Pseudomonadota</taxon>
        <taxon>Betaproteobacteria</taxon>
        <taxon>Burkholderiales</taxon>
        <taxon>Burkholderiaceae</taxon>
        <taxon>Pandoraea</taxon>
    </lineage>
</organism>
<name>A0AAW7MH44_9BURK</name>
<comment type="caution">
    <text evidence="3">The sequence shown here is derived from an EMBL/GenBank/DDBJ whole genome shotgun (WGS) entry which is preliminary data.</text>
</comment>
<protein>
    <recommendedName>
        <fullName evidence="2">Type 4 secretion system PilS N-terminal domain-containing protein</fullName>
    </recommendedName>
</protein>
<dbReference type="AlphaFoldDB" id="A0AAW7MH44"/>
<evidence type="ECO:0000259" key="2">
    <source>
        <dbReference type="Pfam" id="PF08805"/>
    </source>
</evidence>
<dbReference type="SUPFAM" id="SSF54523">
    <property type="entry name" value="Pili subunits"/>
    <property type="match status" value="1"/>
</dbReference>
<gene>
    <name evidence="3" type="ORF">DBA34_01925</name>
    <name evidence="4" type="ORF">DBB29_00840</name>
</gene>
<sequence length="201" mass="21301">MKPQATVKSNIDETVNKKLLACEKPRDARLRNRRQGGWGTIDTLIALFVTVAILIWVAARGGVLQSNTDATTESGNIDLLFNQIKSGKTALTGYGAVGTDLAQVLISARQVPSNLTISGNQFFNQWGAPYTITSTGLGFTFSQARVPQSACPKIVTTQAGTGHWTAFTVNGTALDLTTLSSATATAACNQTTNTLLFTSDT</sequence>
<evidence type="ECO:0000313" key="4">
    <source>
        <dbReference type="EMBL" id="MDN4576680.1"/>
    </source>
</evidence>
<evidence type="ECO:0000313" key="5">
    <source>
        <dbReference type="Proteomes" id="UP001172788"/>
    </source>
</evidence>
<reference evidence="3" key="1">
    <citation type="submission" date="2018-04" db="EMBL/GenBank/DDBJ databases">
        <authorList>
            <person name="Jy Z."/>
        </authorList>
    </citation>
    <scope>NUCLEOTIDE SEQUENCE</scope>
    <source>
        <strain evidence="4">AS13</strain>
        <strain evidence="3">LA18</strain>
    </source>
</reference>
<keyword evidence="1" id="KW-1133">Transmembrane helix</keyword>
<dbReference type="EMBL" id="QAIC01000024">
    <property type="protein sequence ID" value="MDN4572029.1"/>
    <property type="molecule type" value="Genomic_DNA"/>
</dbReference>
<keyword evidence="1" id="KW-0472">Membrane</keyword>
<dbReference type="RefSeq" id="WP_301233365.1">
    <property type="nucleotide sequence ID" value="NZ_QAIC01000024.1"/>
</dbReference>
<feature type="transmembrane region" description="Helical" evidence="1">
    <location>
        <begin position="36"/>
        <end position="59"/>
    </location>
</feature>
<keyword evidence="1" id="KW-0812">Transmembrane</keyword>
<keyword evidence="5" id="KW-1185">Reference proteome</keyword>
<evidence type="ECO:0000256" key="1">
    <source>
        <dbReference type="SAM" id="Phobius"/>
    </source>
</evidence>
<dbReference type="InterPro" id="IPR045584">
    <property type="entry name" value="Pilin-like"/>
</dbReference>
<dbReference type="InterPro" id="IPR014911">
    <property type="entry name" value="PilS_N"/>
</dbReference>
<feature type="domain" description="Type 4 secretion system PilS N-terminal" evidence="2">
    <location>
        <begin position="69"/>
        <end position="199"/>
    </location>
</feature>
<dbReference type="Gene3D" id="3.30.1690.10">
    <property type="entry name" value="TcpA-like pilin"/>
    <property type="match status" value="1"/>
</dbReference>
<evidence type="ECO:0000313" key="6">
    <source>
        <dbReference type="Proteomes" id="UP001172791"/>
    </source>
</evidence>
<dbReference type="Proteomes" id="UP001172791">
    <property type="component" value="Unassembled WGS sequence"/>
</dbReference>
<accession>A0AAW7MH44</accession>
<dbReference type="EMBL" id="QAID01000021">
    <property type="protein sequence ID" value="MDN4576680.1"/>
    <property type="molecule type" value="Genomic_DNA"/>
</dbReference>
<dbReference type="Proteomes" id="UP001172788">
    <property type="component" value="Unassembled WGS sequence"/>
</dbReference>
<evidence type="ECO:0000313" key="3">
    <source>
        <dbReference type="EMBL" id="MDN4572029.1"/>
    </source>
</evidence>